<geneLocation type="chloroplast" evidence="1"/>
<organism evidence="1">
    <name type="scientific">Chondria sp.</name>
    <name type="common">in: red algae</name>
    <dbReference type="NCBI Taxonomy" id="1982705"/>
    <lineage>
        <taxon>Eukaryota</taxon>
        <taxon>Rhodophyta</taxon>
        <taxon>Florideophyceae</taxon>
        <taxon>Rhodymeniophycidae</taxon>
        <taxon>Ceramiales</taxon>
        <taxon>Rhodomelaceae</taxon>
        <taxon>Chondrieae</taxon>
        <taxon>Chondria</taxon>
    </lineage>
</organism>
<sequence length="60" mass="7196">MKPDIRSNDLDSYDENYINYDSIDYNNSTEEIELPVAASFIYIDETINYYTDCNNRKLHY</sequence>
<dbReference type="AlphaFoldDB" id="A0A1Z1MQB1"/>
<dbReference type="EMBL" id="MF101451">
    <property type="protein sequence ID" value="ARW68277.1"/>
    <property type="molecule type" value="Genomic_DNA"/>
</dbReference>
<reference evidence="1" key="1">
    <citation type="journal article" date="2017" name="J. Phycol.">
        <title>Analysis of chloroplast genomes and a supermatrix inform reclassification of the Rhodomelaceae (Rhodophyta).</title>
        <authorList>
            <person name="Diaz-Tapia P."/>
            <person name="Maggs C.A."/>
            <person name="West J.A."/>
            <person name="Verbruggen H."/>
        </authorList>
    </citation>
    <scope>NUCLEOTIDE SEQUENCE</scope>
    <source>
        <strain evidence="1">PD1582</strain>
    </source>
</reference>
<keyword evidence="1" id="KW-0934">Plastid</keyword>
<keyword evidence="1" id="KW-0150">Chloroplast</keyword>
<accession>A0A1Z1MQB1</accession>
<evidence type="ECO:0000313" key="1">
    <source>
        <dbReference type="EMBL" id="ARW68277.1"/>
    </source>
</evidence>
<protein>
    <submittedName>
        <fullName evidence="1">Uncharacterized protein</fullName>
    </submittedName>
</protein>
<proteinExistence type="predicted"/>
<gene>
    <name evidence="1" type="primary">ConsOrf1</name>
</gene>
<name>A0A1Z1MQB1_9FLOR</name>